<dbReference type="EMBL" id="BTGD01000013">
    <property type="protein sequence ID" value="GMM57635.1"/>
    <property type="molecule type" value="Genomic_DNA"/>
</dbReference>
<feature type="compositionally biased region" description="Polar residues" evidence="2">
    <location>
        <begin position="833"/>
        <end position="845"/>
    </location>
</feature>
<name>A0AAV5S1V5_MAUHU</name>
<dbReference type="PANTHER" id="PTHR21708:SF25">
    <property type="entry name" value="PROTEIN PAM1-RELATED"/>
    <property type="match status" value="1"/>
</dbReference>
<feature type="compositionally biased region" description="Polar residues" evidence="2">
    <location>
        <begin position="571"/>
        <end position="583"/>
    </location>
</feature>
<feature type="coiled-coil region" evidence="1">
    <location>
        <begin position="368"/>
        <end position="423"/>
    </location>
</feature>
<feature type="compositionally biased region" description="Polar residues" evidence="2">
    <location>
        <begin position="639"/>
        <end position="656"/>
    </location>
</feature>
<feature type="compositionally biased region" description="Polar residues" evidence="2">
    <location>
        <begin position="489"/>
        <end position="500"/>
    </location>
</feature>
<feature type="compositionally biased region" description="Low complexity" evidence="2">
    <location>
        <begin position="676"/>
        <end position="691"/>
    </location>
</feature>
<feature type="region of interest" description="Disordered" evidence="2">
    <location>
        <begin position="803"/>
        <end position="866"/>
    </location>
</feature>
<feature type="region of interest" description="Disordered" evidence="2">
    <location>
        <begin position="638"/>
        <end position="769"/>
    </location>
</feature>
<dbReference type="Gene3D" id="1.10.1040.10">
    <property type="entry name" value="N-(1-d-carboxylethyl)-l-norvaline Dehydrogenase, domain 2"/>
    <property type="match status" value="1"/>
</dbReference>
<feature type="region of interest" description="Disordered" evidence="2">
    <location>
        <begin position="561"/>
        <end position="602"/>
    </location>
</feature>
<gene>
    <name evidence="3" type="ORF">DAKH74_042510</name>
</gene>
<evidence type="ECO:0000256" key="1">
    <source>
        <dbReference type="SAM" id="Coils"/>
    </source>
</evidence>
<feature type="region of interest" description="Disordered" evidence="2">
    <location>
        <begin position="489"/>
        <end position="534"/>
    </location>
</feature>
<dbReference type="PANTHER" id="PTHR21708">
    <property type="entry name" value="PROBABLE 2-DEHYDROPANTOATE 2-REDUCTASE"/>
    <property type="match status" value="1"/>
</dbReference>
<proteinExistence type="predicted"/>
<comment type="caution">
    <text evidence="3">The sequence shown here is derived from an EMBL/GenBank/DDBJ whole genome shotgun (WGS) entry which is preliminary data.</text>
</comment>
<dbReference type="Proteomes" id="UP001377567">
    <property type="component" value="Unassembled WGS sequence"/>
</dbReference>
<feature type="compositionally biased region" description="Basic residues" evidence="2">
    <location>
        <begin position="851"/>
        <end position="866"/>
    </location>
</feature>
<feature type="compositionally biased region" description="Basic and acidic residues" evidence="2">
    <location>
        <begin position="516"/>
        <end position="534"/>
    </location>
</feature>
<dbReference type="InterPro" id="IPR013328">
    <property type="entry name" value="6PGD_dom2"/>
</dbReference>
<dbReference type="AlphaFoldDB" id="A0AAV5S1V5"/>
<keyword evidence="1" id="KW-0175">Coiled coil</keyword>
<dbReference type="InterPro" id="IPR051402">
    <property type="entry name" value="KPR-Related"/>
</dbReference>
<sequence length="866" mass="94668">MSSLQVLALGHNPSILLYTSRFQLANSVELYHISDADSSVFEIETRNYGSERLELQRHFRSVEELTASRASAGSSEPLAFDIVILAASSLQQLSAVSGDLTDYINASTKVFVESTAFVQLESFVKMSMNVSHLNVFSILNDFDIRETAPNKYKQFNSAPGSVGNTIFLGDASVRAKEYDPAVANLLKTFERLFQKLFPRDTISLCGGSPNRFLAEQWALAIPAICFDPLLIMLEETQPSRLREQILAKPLVAGLVAEVLRITAAMDVKLKWDSEQALLDHWEAAYPTSEGAVPPLLFHFLNRTAPLNFDISLLQAILLADDFNLKTPYLEFLYSIMVQLQKLNDNKSKWFIRADTQTREKESESNAQLQVYKDKAAQLQAALTQNEAQVKTLQGTETSLTQQLEMMKSKMAAFEADNAKLVAKHDAEMKSLQAAMQSARVTEQNAQPAATKSVLNGVAAQQDGSGSGTPLLHDLQDFAGYGVNYGDSPVNNMVSPRANHQSSEHLEPNSSSAAHSHRSDSKSNHSSDTSLKERELDLRRKELELQERELEIQKRAMQMQMQRFPNQQQMQYNTASRKSSMANMQQMPHPPPQQQQQQGQVQNNFPRSSRMLHGASAPTMTVSAGEFVDPIAGGAAYPNNGFQNYPGQPNANPQYQQHGFKPTSRKNRASNMQMLGSASSAPSASNSYNNYSRPNTANAGNAGPQGMGQPRMGSASGQGMAMNQNRNRPGQNTAPYNANPRNASNSMASLQQRQASSASAANGQDGNTTTNTVIHTMQSQSTNNLNGVKQSYAPVQLSESTPNIAVSQSGSNTAGAVNLNGSSIQPPSMPGTPDMSSSNDQASATGSEKDGKKKKKKFSLFKKKAKK</sequence>
<accession>A0AAV5S1V5</accession>
<feature type="compositionally biased region" description="Polar residues" evidence="2">
    <location>
        <begin position="714"/>
        <end position="744"/>
    </location>
</feature>
<evidence type="ECO:0000313" key="4">
    <source>
        <dbReference type="Proteomes" id="UP001377567"/>
    </source>
</evidence>
<reference evidence="3 4" key="1">
    <citation type="journal article" date="2023" name="Elife">
        <title>Identification of key yeast species and microbe-microbe interactions impacting larval growth of Drosophila in the wild.</title>
        <authorList>
            <person name="Mure A."/>
            <person name="Sugiura Y."/>
            <person name="Maeda R."/>
            <person name="Honda K."/>
            <person name="Sakurai N."/>
            <person name="Takahashi Y."/>
            <person name="Watada M."/>
            <person name="Katoh T."/>
            <person name="Gotoh A."/>
            <person name="Gotoh Y."/>
            <person name="Taniguchi I."/>
            <person name="Nakamura K."/>
            <person name="Hayashi T."/>
            <person name="Katayama T."/>
            <person name="Uemura T."/>
            <person name="Hattori Y."/>
        </authorList>
    </citation>
    <scope>NUCLEOTIDE SEQUENCE [LARGE SCALE GENOMIC DNA]</scope>
    <source>
        <strain evidence="3 4">KH-74</strain>
    </source>
</reference>
<dbReference type="GO" id="GO:0005737">
    <property type="term" value="C:cytoplasm"/>
    <property type="evidence" value="ECO:0007669"/>
    <property type="project" value="TreeGrafter"/>
</dbReference>
<evidence type="ECO:0000313" key="3">
    <source>
        <dbReference type="EMBL" id="GMM57635.1"/>
    </source>
</evidence>
<evidence type="ECO:0000256" key="2">
    <source>
        <dbReference type="SAM" id="MobiDB-lite"/>
    </source>
</evidence>
<feature type="compositionally biased region" description="Low complexity" evidence="2">
    <location>
        <begin position="745"/>
        <end position="760"/>
    </location>
</feature>
<organism evidence="3 4">
    <name type="scientific">Maudiozyma humilis</name>
    <name type="common">Sour dough yeast</name>
    <name type="synonym">Kazachstania humilis</name>
    <dbReference type="NCBI Taxonomy" id="51915"/>
    <lineage>
        <taxon>Eukaryota</taxon>
        <taxon>Fungi</taxon>
        <taxon>Dikarya</taxon>
        <taxon>Ascomycota</taxon>
        <taxon>Saccharomycotina</taxon>
        <taxon>Saccharomycetes</taxon>
        <taxon>Saccharomycetales</taxon>
        <taxon>Saccharomycetaceae</taxon>
        <taxon>Maudiozyma</taxon>
    </lineage>
</organism>
<protein>
    <submittedName>
        <fullName evidence="3">Svl3 protein</fullName>
    </submittedName>
</protein>
<keyword evidence="4" id="KW-1185">Reference proteome</keyword>
<feature type="compositionally biased region" description="Low complexity" evidence="2">
    <location>
        <begin position="561"/>
        <end position="570"/>
    </location>
</feature>
<feature type="compositionally biased region" description="Polar residues" evidence="2">
    <location>
        <begin position="803"/>
        <end position="825"/>
    </location>
</feature>